<dbReference type="VEuPathDB" id="VectorBase:LLONM1_005465"/>
<dbReference type="InterPro" id="IPR004878">
    <property type="entry name" value="Otopetrin"/>
</dbReference>
<dbReference type="Proteomes" id="UP000092461">
    <property type="component" value="Unassembled WGS sequence"/>
</dbReference>
<protein>
    <submittedName>
        <fullName evidence="11">Uncharacterized protein</fullName>
    </submittedName>
</protein>
<keyword evidence="8" id="KW-0406">Ion transport</keyword>
<keyword evidence="10" id="KW-0407">Ion channel</keyword>
<evidence type="ECO:0000256" key="9">
    <source>
        <dbReference type="ARBA" id="ARBA00023136"/>
    </source>
</evidence>
<dbReference type="GO" id="GO:0005886">
    <property type="term" value="C:plasma membrane"/>
    <property type="evidence" value="ECO:0007669"/>
    <property type="project" value="UniProtKB-SubCell"/>
</dbReference>
<evidence type="ECO:0000256" key="10">
    <source>
        <dbReference type="ARBA" id="ARBA00023303"/>
    </source>
</evidence>
<evidence type="ECO:0000256" key="2">
    <source>
        <dbReference type="ARBA" id="ARBA00006513"/>
    </source>
</evidence>
<keyword evidence="9" id="KW-0472">Membrane</keyword>
<keyword evidence="7" id="KW-1133">Transmembrane helix</keyword>
<evidence type="ECO:0000256" key="6">
    <source>
        <dbReference type="ARBA" id="ARBA00022781"/>
    </source>
</evidence>
<keyword evidence="3" id="KW-0813">Transport</keyword>
<dbReference type="VEuPathDB" id="VectorBase:LLOJ007803"/>
<name>A0A1B0CSF4_LUTLO</name>
<dbReference type="EnsemblMetazoa" id="LLOJ007803-RA">
    <property type="protein sequence ID" value="LLOJ007803-PA"/>
    <property type="gene ID" value="LLOJ007803"/>
</dbReference>
<comment type="similarity">
    <text evidence="2">Belongs to the otopetrin family.</text>
</comment>
<evidence type="ECO:0000256" key="4">
    <source>
        <dbReference type="ARBA" id="ARBA00022475"/>
    </source>
</evidence>
<sequence>MHIVATNVCVWIRTLVLESIKEITLYHQRRGPSPEDDSIRRHTMKNARTVMGTHLEPDFDWEPLHSNMNLQEASSAESPANILSRIVKSTAQGVTEGLAEDLDNPTPTTTSSPTTTIAHTTTTFLRKLKRATSAPTTDRNIHNHHNNYTFPTNSNLNPSFYFCPLLLHPQPLQLPPPPTTTTTTTTTESIFSNLFGFDQHSYQTYSELAHNATNSLDQTVENLNSLYPQAFTAFQAINVSNSLMVQAADELISWGPLFRIQLPTYIPSSLNTA</sequence>
<evidence type="ECO:0000256" key="7">
    <source>
        <dbReference type="ARBA" id="ARBA00022989"/>
    </source>
</evidence>
<dbReference type="EMBL" id="AJWK01025988">
    <property type="status" value="NOT_ANNOTATED_CDS"/>
    <property type="molecule type" value="Genomic_DNA"/>
</dbReference>
<dbReference type="AlphaFoldDB" id="A0A1B0CSF4"/>
<organism evidence="11 12">
    <name type="scientific">Lutzomyia longipalpis</name>
    <name type="common">Sand fly</name>
    <dbReference type="NCBI Taxonomy" id="7200"/>
    <lineage>
        <taxon>Eukaryota</taxon>
        <taxon>Metazoa</taxon>
        <taxon>Ecdysozoa</taxon>
        <taxon>Arthropoda</taxon>
        <taxon>Hexapoda</taxon>
        <taxon>Insecta</taxon>
        <taxon>Pterygota</taxon>
        <taxon>Neoptera</taxon>
        <taxon>Endopterygota</taxon>
        <taxon>Diptera</taxon>
        <taxon>Nematocera</taxon>
        <taxon>Psychodoidea</taxon>
        <taxon>Psychodidae</taxon>
        <taxon>Lutzomyia</taxon>
        <taxon>Lutzomyia</taxon>
    </lineage>
</organism>
<evidence type="ECO:0000313" key="11">
    <source>
        <dbReference type="EnsemblMetazoa" id="LLOJ007803-PA"/>
    </source>
</evidence>
<evidence type="ECO:0000256" key="5">
    <source>
        <dbReference type="ARBA" id="ARBA00022692"/>
    </source>
</evidence>
<evidence type="ECO:0000256" key="8">
    <source>
        <dbReference type="ARBA" id="ARBA00023065"/>
    </source>
</evidence>
<keyword evidence="4" id="KW-1003">Cell membrane</keyword>
<keyword evidence="6" id="KW-0375">Hydrogen ion transport</keyword>
<keyword evidence="12" id="KW-1185">Reference proteome</keyword>
<evidence type="ECO:0000256" key="1">
    <source>
        <dbReference type="ARBA" id="ARBA00004651"/>
    </source>
</evidence>
<evidence type="ECO:0000256" key="3">
    <source>
        <dbReference type="ARBA" id="ARBA00022448"/>
    </source>
</evidence>
<proteinExistence type="inferred from homology"/>
<dbReference type="Pfam" id="PF03189">
    <property type="entry name" value="Otopetrin"/>
    <property type="match status" value="1"/>
</dbReference>
<reference evidence="11" key="1">
    <citation type="submission" date="2020-05" db="UniProtKB">
        <authorList>
            <consortium name="EnsemblMetazoa"/>
        </authorList>
    </citation>
    <scope>IDENTIFICATION</scope>
    <source>
        <strain evidence="11">Jacobina</strain>
    </source>
</reference>
<comment type="subcellular location">
    <subcellularLocation>
        <location evidence="1">Cell membrane</location>
        <topology evidence="1">Multi-pass membrane protein</topology>
    </subcellularLocation>
</comment>
<evidence type="ECO:0000313" key="12">
    <source>
        <dbReference type="Proteomes" id="UP000092461"/>
    </source>
</evidence>
<keyword evidence="5" id="KW-0812">Transmembrane</keyword>
<dbReference type="GO" id="GO:0015252">
    <property type="term" value="F:proton channel activity"/>
    <property type="evidence" value="ECO:0007669"/>
    <property type="project" value="InterPro"/>
</dbReference>
<accession>A0A1B0CSF4</accession>